<dbReference type="EMBL" id="MU005976">
    <property type="protein sequence ID" value="KAF2860986.1"/>
    <property type="molecule type" value="Genomic_DNA"/>
</dbReference>
<accession>A0A6A7C092</accession>
<feature type="non-terminal residue" evidence="2">
    <location>
        <position position="124"/>
    </location>
</feature>
<sequence>NSAVTRTKTAVKFLVDPNDKTRARPEKFRTRTFLRGLRYLGLFLFWRAVRYVKYAAIGAIAAAVGGTVIGSMVSGAAFLLAPTGVVGGAGMGLLWAFAKFGWHRAKRQMKRAERGEHVDPKQDE</sequence>
<keyword evidence="1" id="KW-0472">Membrane</keyword>
<reference evidence="2" key="1">
    <citation type="journal article" date="2020" name="Stud. Mycol.">
        <title>101 Dothideomycetes genomes: a test case for predicting lifestyles and emergence of pathogens.</title>
        <authorList>
            <person name="Haridas S."/>
            <person name="Albert R."/>
            <person name="Binder M."/>
            <person name="Bloem J."/>
            <person name="Labutti K."/>
            <person name="Salamov A."/>
            <person name="Andreopoulos B."/>
            <person name="Baker S."/>
            <person name="Barry K."/>
            <person name="Bills G."/>
            <person name="Bluhm B."/>
            <person name="Cannon C."/>
            <person name="Castanera R."/>
            <person name="Culley D."/>
            <person name="Daum C."/>
            <person name="Ezra D."/>
            <person name="Gonzalez J."/>
            <person name="Henrissat B."/>
            <person name="Kuo A."/>
            <person name="Liang C."/>
            <person name="Lipzen A."/>
            <person name="Lutzoni F."/>
            <person name="Magnuson J."/>
            <person name="Mondo S."/>
            <person name="Nolan M."/>
            <person name="Ohm R."/>
            <person name="Pangilinan J."/>
            <person name="Park H.-J."/>
            <person name="Ramirez L."/>
            <person name="Alfaro M."/>
            <person name="Sun H."/>
            <person name="Tritt A."/>
            <person name="Yoshinaga Y."/>
            <person name="Zwiers L.-H."/>
            <person name="Turgeon B."/>
            <person name="Goodwin S."/>
            <person name="Spatafora J."/>
            <person name="Crous P."/>
            <person name="Grigoriev I."/>
        </authorList>
    </citation>
    <scope>NUCLEOTIDE SEQUENCE</scope>
    <source>
        <strain evidence="2">CBS 480.64</strain>
    </source>
</reference>
<keyword evidence="1" id="KW-1133">Transmembrane helix</keyword>
<gene>
    <name evidence="2" type="ORF">K470DRAFT_197988</name>
</gene>
<name>A0A6A7C092_9PEZI</name>
<evidence type="ECO:0000256" key="1">
    <source>
        <dbReference type="SAM" id="Phobius"/>
    </source>
</evidence>
<dbReference type="AlphaFoldDB" id="A0A6A7C092"/>
<organism evidence="2 3">
    <name type="scientific">Piedraia hortae CBS 480.64</name>
    <dbReference type="NCBI Taxonomy" id="1314780"/>
    <lineage>
        <taxon>Eukaryota</taxon>
        <taxon>Fungi</taxon>
        <taxon>Dikarya</taxon>
        <taxon>Ascomycota</taxon>
        <taxon>Pezizomycotina</taxon>
        <taxon>Dothideomycetes</taxon>
        <taxon>Dothideomycetidae</taxon>
        <taxon>Capnodiales</taxon>
        <taxon>Piedraiaceae</taxon>
        <taxon>Piedraia</taxon>
    </lineage>
</organism>
<feature type="non-terminal residue" evidence="2">
    <location>
        <position position="1"/>
    </location>
</feature>
<dbReference type="Proteomes" id="UP000799421">
    <property type="component" value="Unassembled WGS sequence"/>
</dbReference>
<evidence type="ECO:0000313" key="3">
    <source>
        <dbReference type="Proteomes" id="UP000799421"/>
    </source>
</evidence>
<keyword evidence="1" id="KW-0812">Transmembrane</keyword>
<dbReference type="OrthoDB" id="3597994at2759"/>
<keyword evidence="3" id="KW-1185">Reference proteome</keyword>
<feature type="transmembrane region" description="Helical" evidence="1">
    <location>
        <begin position="51"/>
        <end position="73"/>
    </location>
</feature>
<proteinExistence type="predicted"/>
<evidence type="ECO:0000313" key="2">
    <source>
        <dbReference type="EMBL" id="KAF2860986.1"/>
    </source>
</evidence>
<protein>
    <submittedName>
        <fullName evidence="2">Uncharacterized protein</fullName>
    </submittedName>
</protein>
<feature type="transmembrane region" description="Helical" evidence="1">
    <location>
        <begin position="79"/>
        <end position="102"/>
    </location>
</feature>